<evidence type="ECO:0000313" key="3">
    <source>
        <dbReference type="Proteomes" id="UP001300502"/>
    </source>
</evidence>
<name>A0AAV9I8E6_9RHOD</name>
<dbReference type="AlphaFoldDB" id="A0AAV9I8E6"/>
<protein>
    <submittedName>
        <fullName evidence="2">Uncharacterized protein</fullName>
    </submittedName>
</protein>
<proteinExistence type="predicted"/>
<dbReference type="Proteomes" id="UP001300502">
    <property type="component" value="Unassembled WGS sequence"/>
</dbReference>
<reference evidence="2 3" key="1">
    <citation type="submission" date="2022-07" db="EMBL/GenBank/DDBJ databases">
        <title>Genome-wide signatures of adaptation to extreme environments.</title>
        <authorList>
            <person name="Cho C.H."/>
            <person name="Yoon H.S."/>
        </authorList>
    </citation>
    <scope>NUCLEOTIDE SEQUENCE [LARGE SCALE GENOMIC DNA]</scope>
    <source>
        <strain evidence="2 3">108.79 E11</strain>
    </source>
</reference>
<feature type="region of interest" description="Disordered" evidence="1">
    <location>
        <begin position="16"/>
        <end position="48"/>
    </location>
</feature>
<organism evidence="2 3">
    <name type="scientific">Galdieria yellowstonensis</name>
    <dbReference type="NCBI Taxonomy" id="3028027"/>
    <lineage>
        <taxon>Eukaryota</taxon>
        <taxon>Rhodophyta</taxon>
        <taxon>Bangiophyceae</taxon>
        <taxon>Galdieriales</taxon>
        <taxon>Galdieriaceae</taxon>
        <taxon>Galdieria</taxon>
    </lineage>
</organism>
<accession>A0AAV9I8E6</accession>
<feature type="compositionally biased region" description="Low complexity" evidence="1">
    <location>
        <begin position="28"/>
        <end position="41"/>
    </location>
</feature>
<gene>
    <name evidence="2" type="ORF">GAYE_PCTG70G1524</name>
</gene>
<keyword evidence="3" id="KW-1185">Reference proteome</keyword>
<evidence type="ECO:0000256" key="1">
    <source>
        <dbReference type="SAM" id="MobiDB-lite"/>
    </source>
</evidence>
<dbReference type="EMBL" id="JANCYU010000017">
    <property type="protein sequence ID" value="KAK4523628.1"/>
    <property type="molecule type" value="Genomic_DNA"/>
</dbReference>
<comment type="caution">
    <text evidence="2">The sequence shown here is derived from an EMBL/GenBank/DDBJ whole genome shotgun (WGS) entry which is preliminary data.</text>
</comment>
<sequence>MYPNCPAAVENILQQQDLSPVDVTTGESSSRTCTSTNTSKSENNEQSSFSMHMEDENCLFVSATNDCIPSKLPCMQQIDNVSYHNDQIQEDKKRVNSMYNENMNILAENSLFFHQRRQSLEGWRLSSCLTNLKPCETCGKMHNGSFASGRFCSSKCARTVGGIARKKQRMQNKNKENNARIVPRDKFPLNTKVLKRMWTEFPYYNQQMAERLFNQTISGSYIPHQYPSTQTIPHDQQQFHIAESLCSLEDIDRIQKTNKLVRETGFHQNERCMERMKAQHSKMDVTSLLN</sequence>
<evidence type="ECO:0000313" key="2">
    <source>
        <dbReference type="EMBL" id="KAK4523628.1"/>
    </source>
</evidence>